<dbReference type="AlphaFoldDB" id="A0A150QKR2"/>
<name>A0A150QKR2_SORCE</name>
<dbReference type="OrthoDB" id="9178318at2"/>
<dbReference type="EMBL" id="JEMA01000562">
    <property type="protein sequence ID" value="KYF68554.1"/>
    <property type="molecule type" value="Genomic_DNA"/>
</dbReference>
<comment type="caution">
    <text evidence="1">The sequence shown here is derived from an EMBL/GenBank/DDBJ whole genome shotgun (WGS) entry which is preliminary data.</text>
</comment>
<organism evidence="1 2">
    <name type="scientific">Sorangium cellulosum</name>
    <name type="common">Polyangium cellulosum</name>
    <dbReference type="NCBI Taxonomy" id="56"/>
    <lineage>
        <taxon>Bacteria</taxon>
        <taxon>Pseudomonadati</taxon>
        <taxon>Myxococcota</taxon>
        <taxon>Polyangia</taxon>
        <taxon>Polyangiales</taxon>
        <taxon>Polyangiaceae</taxon>
        <taxon>Sorangium</taxon>
    </lineage>
</organism>
<evidence type="ECO:0000313" key="2">
    <source>
        <dbReference type="Proteomes" id="UP000075260"/>
    </source>
</evidence>
<gene>
    <name evidence="1" type="ORF">BE15_18455</name>
</gene>
<dbReference type="Proteomes" id="UP000075260">
    <property type="component" value="Unassembled WGS sequence"/>
</dbReference>
<protein>
    <submittedName>
        <fullName evidence="1">Uncharacterized protein</fullName>
    </submittedName>
</protein>
<reference evidence="1 2" key="1">
    <citation type="submission" date="2014-02" db="EMBL/GenBank/DDBJ databases">
        <title>The small core and large imbalanced accessory genome model reveals a collaborative survival strategy of Sorangium cellulosum strains in nature.</title>
        <authorList>
            <person name="Han K."/>
            <person name="Peng R."/>
            <person name="Blom J."/>
            <person name="Li Y.-Z."/>
        </authorList>
    </citation>
    <scope>NUCLEOTIDE SEQUENCE [LARGE SCALE GENOMIC DNA]</scope>
    <source>
        <strain evidence="1 2">So0008-312</strain>
    </source>
</reference>
<sequence>MPLSLVVHTLAELGFEKCAELPWGSPIFEGTIGVRALRVAAEHASRPREVGAILGQRVRWLEALTSARPELKASRCIGYLAISARSFEELLELGILGVPAPVFGGPEGLSVLSSLESREAR</sequence>
<proteinExistence type="predicted"/>
<accession>A0A150QKR2</accession>
<dbReference type="RefSeq" id="WP_061609006.1">
    <property type="nucleotide sequence ID" value="NZ_JEMA01000562.1"/>
</dbReference>
<evidence type="ECO:0000313" key="1">
    <source>
        <dbReference type="EMBL" id="KYF68554.1"/>
    </source>
</evidence>